<dbReference type="Pfam" id="PF01585">
    <property type="entry name" value="G-patch"/>
    <property type="match status" value="1"/>
</dbReference>
<dbReference type="PANTHER" id="PTHR21032">
    <property type="entry name" value="G PATCH DOMAIN-CONTAINING PROTEIN 11"/>
    <property type="match status" value="1"/>
</dbReference>
<reference evidence="3" key="2">
    <citation type="submission" date="2014-02" db="EMBL/GenBank/DDBJ databases">
        <title>Complete DNA sequence of /Kuraishia capsulata/ illustrates novel genomic features among budding yeasts (/Saccharomycotina/).</title>
        <authorList>
            <person name="Morales L."/>
            <person name="Noel B."/>
            <person name="Porcel B."/>
            <person name="Marcet-Houben M."/>
            <person name="Hullo M-F."/>
            <person name="Sacerdot C."/>
            <person name="Tekaia F."/>
            <person name="Leh-Louis V."/>
            <person name="Despons L."/>
            <person name="Khanna V."/>
            <person name="Aury J-M."/>
            <person name="Barbe V."/>
            <person name="Couloux A."/>
            <person name="Labadie K."/>
            <person name="Pelletier E."/>
            <person name="Souciet J-L."/>
            <person name="Boekhout T."/>
            <person name="Gabaldon T."/>
            <person name="Wincker P."/>
            <person name="Dujon B."/>
        </authorList>
    </citation>
    <scope>NUCLEOTIDE SEQUENCE</scope>
    <source>
        <strain evidence="3">CBS 1993</strain>
    </source>
</reference>
<dbReference type="GeneID" id="34519887"/>
<dbReference type="SMART" id="SM00443">
    <property type="entry name" value="G_patch"/>
    <property type="match status" value="1"/>
</dbReference>
<sequence>MVKPNVFGEDDSEEEIEKPVIPRRKLFIPEAGTEENVNTIDAIDGKDYMELQIHDTTETKPKNLLPASMKTGLTEKYDVIQKKTTEAGLKRSLFGAIDSQAEAEELPNKKSKGLSMMEKMGFKVGEGLGRNKDSIKEPVSINTEQNKANSRMGIRVKDNTILDQPHTSVEIDAKEFQNRLTETSEIKRNEQTLRTMQKTMVNLGWLGYGGFEELLNADMNVIPVWLRTYVWNMKEKLQKTNEEKEQEDEEEPYSKPQKNYKLEEDEEVSEYDAEPIAKRVVDANKSLRDLNYCYYCGTKYKDAAEMAEFCPGEQEFSHQ</sequence>
<gene>
    <name evidence="3" type="ORF">KUCA_T00002468001</name>
</gene>
<organism evidence="3 4">
    <name type="scientific">Kuraishia capsulata CBS 1993</name>
    <dbReference type="NCBI Taxonomy" id="1382522"/>
    <lineage>
        <taxon>Eukaryota</taxon>
        <taxon>Fungi</taxon>
        <taxon>Dikarya</taxon>
        <taxon>Ascomycota</taxon>
        <taxon>Saccharomycotina</taxon>
        <taxon>Pichiomycetes</taxon>
        <taxon>Pichiales</taxon>
        <taxon>Pichiaceae</taxon>
        <taxon>Kuraishia</taxon>
    </lineage>
</organism>
<dbReference type="HOGENOM" id="CLU_871737_0_0_1"/>
<dbReference type="GO" id="GO:0000776">
    <property type="term" value="C:kinetochore"/>
    <property type="evidence" value="ECO:0007669"/>
    <property type="project" value="TreeGrafter"/>
</dbReference>
<dbReference type="InterPro" id="IPR039249">
    <property type="entry name" value="GPATCH11"/>
</dbReference>
<dbReference type="SMART" id="SM01173">
    <property type="entry name" value="DUF4187"/>
    <property type="match status" value="1"/>
</dbReference>
<dbReference type="EMBL" id="HG793127">
    <property type="protein sequence ID" value="CDK26496.1"/>
    <property type="molecule type" value="Genomic_DNA"/>
</dbReference>
<evidence type="ECO:0000313" key="4">
    <source>
        <dbReference type="Proteomes" id="UP000019384"/>
    </source>
</evidence>
<dbReference type="OrthoDB" id="786951at2759"/>
<evidence type="ECO:0000256" key="1">
    <source>
        <dbReference type="SAM" id="MobiDB-lite"/>
    </source>
</evidence>
<accession>W6MJQ6</accession>
<dbReference type="AlphaFoldDB" id="W6MJQ6"/>
<dbReference type="PANTHER" id="PTHR21032:SF0">
    <property type="entry name" value="G PATCH DOMAIN-CONTAINING PROTEIN 11"/>
    <property type="match status" value="1"/>
</dbReference>
<dbReference type="InterPro" id="IPR025239">
    <property type="entry name" value="DUF4187"/>
</dbReference>
<dbReference type="Proteomes" id="UP000019384">
    <property type="component" value="Unassembled WGS sequence"/>
</dbReference>
<evidence type="ECO:0000259" key="2">
    <source>
        <dbReference type="PROSITE" id="PS50174"/>
    </source>
</evidence>
<name>W6MJQ6_9ASCO</name>
<protein>
    <recommendedName>
        <fullName evidence="2">G-patch domain-containing protein</fullName>
    </recommendedName>
</protein>
<proteinExistence type="predicted"/>
<feature type="region of interest" description="Disordered" evidence="1">
    <location>
        <begin position="240"/>
        <end position="271"/>
    </location>
</feature>
<evidence type="ECO:0000313" key="3">
    <source>
        <dbReference type="EMBL" id="CDK26496.1"/>
    </source>
</evidence>
<dbReference type="GO" id="GO:0003676">
    <property type="term" value="F:nucleic acid binding"/>
    <property type="evidence" value="ECO:0007669"/>
    <property type="project" value="InterPro"/>
</dbReference>
<dbReference type="Pfam" id="PF13821">
    <property type="entry name" value="DUF4187"/>
    <property type="match status" value="1"/>
</dbReference>
<feature type="domain" description="G-patch" evidence="2">
    <location>
        <begin position="109"/>
        <end position="159"/>
    </location>
</feature>
<dbReference type="RefSeq" id="XP_022458499.1">
    <property type="nucleotide sequence ID" value="XM_022602723.1"/>
</dbReference>
<keyword evidence="4" id="KW-1185">Reference proteome</keyword>
<dbReference type="PROSITE" id="PS50174">
    <property type="entry name" value="G_PATCH"/>
    <property type="match status" value="1"/>
</dbReference>
<dbReference type="InterPro" id="IPR000467">
    <property type="entry name" value="G_patch_dom"/>
</dbReference>
<reference evidence="3" key="1">
    <citation type="submission" date="2013-12" db="EMBL/GenBank/DDBJ databases">
        <authorList>
            <person name="Genoscope - CEA"/>
        </authorList>
    </citation>
    <scope>NUCLEOTIDE SEQUENCE</scope>
    <source>
        <strain evidence="3">CBS 1993</strain>
    </source>
</reference>